<dbReference type="eggNOG" id="COG1666">
    <property type="taxonomic scope" value="Bacteria"/>
</dbReference>
<dbReference type="EMBL" id="AJTX02000002">
    <property type="protein sequence ID" value="KKJ01523.1"/>
    <property type="molecule type" value="Genomic_DNA"/>
</dbReference>
<dbReference type="GO" id="GO:0000166">
    <property type="term" value="F:nucleotide binding"/>
    <property type="evidence" value="ECO:0007669"/>
    <property type="project" value="UniProtKB-UniRule"/>
</dbReference>
<organism evidence="4 5">
    <name type="scientific">Prochlorothrix hollandica PCC 9006 = CALU 1027</name>
    <dbReference type="NCBI Taxonomy" id="317619"/>
    <lineage>
        <taxon>Bacteria</taxon>
        <taxon>Bacillati</taxon>
        <taxon>Cyanobacteriota</taxon>
        <taxon>Cyanophyceae</taxon>
        <taxon>Prochlorotrichales</taxon>
        <taxon>Prochlorotrichaceae</taxon>
        <taxon>Prochlorothrix</taxon>
    </lineage>
</organism>
<keyword evidence="1 3" id="KW-0547">Nucleotide-binding</keyword>
<evidence type="ECO:0000313" key="4">
    <source>
        <dbReference type="EMBL" id="KKJ01523.1"/>
    </source>
</evidence>
<dbReference type="Proteomes" id="UP000034681">
    <property type="component" value="Unassembled WGS sequence"/>
</dbReference>
<evidence type="ECO:0000256" key="3">
    <source>
        <dbReference type="HAMAP-Rule" id="MF_00632"/>
    </source>
</evidence>
<dbReference type="OrthoDB" id="9801447at2"/>
<sequence>MASSCSFDVVSDFDYQEMVNTVDQVRREIKGRYDLKDTNTVLDLNPTEIVITTNSEFTLDAVTTILQMKAAKRQLSLKIFEYGKIESVSGSRVRQEITLRKGIEAELAKKISKQIRDAFKKIQVSIQGDALRVSGKSRDDLQEVIQFLKQEDCPVALQFENYR</sequence>
<name>A0A0M2Q2N2_PROHO</name>
<dbReference type="PANTHER" id="PTHR30476:SF0">
    <property type="entry name" value="UPF0234 PROTEIN YAJQ"/>
    <property type="match status" value="1"/>
</dbReference>
<dbReference type="Pfam" id="PF04461">
    <property type="entry name" value="YajQ"/>
    <property type="match status" value="1"/>
</dbReference>
<dbReference type="GO" id="GO:0005829">
    <property type="term" value="C:cytosol"/>
    <property type="evidence" value="ECO:0007669"/>
    <property type="project" value="TreeGrafter"/>
</dbReference>
<dbReference type="InterPro" id="IPR035570">
    <property type="entry name" value="UPF0234_N"/>
</dbReference>
<reference evidence="4" key="1">
    <citation type="submission" date="2012-04" db="EMBL/GenBank/DDBJ databases">
        <authorList>
            <person name="Borisov I.G."/>
            <person name="Ivanikova N.V."/>
            <person name="Pinevich A.V."/>
        </authorList>
    </citation>
    <scope>NUCLEOTIDE SEQUENCE</scope>
    <source>
        <strain evidence="4">CALU 1027</strain>
    </source>
</reference>
<evidence type="ECO:0000256" key="1">
    <source>
        <dbReference type="ARBA" id="ARBA00022741"/>
    </source>
</evidence>
<evidence type="ECO:0000256" key="2">
    <source>
        <dbReference type="ARBA" id="ARBA00093450"/>
    </source>
</evidence>
<dbReference type="HAMAP" id="MF_00632">
    <property type="entry name" value="UPF0234"/>
    <property type="match status" value="1"/>
</dbReference>
<keyword evidence="5" id="KW-1185">Reference proteome</keyword>
<dbReference type="PANTHER" id="PTHR30476">
    <property type="entry name" value="UPF0234 PROTEIN YAJQ"/>
    <property type="match status" value="1"/>
</dbReference>
<comment type="function">
    <text evidence="3">Nucleotide-binding protein.</text>
</comment>
<dbReference type="InterPro" id="IPR036183">
    <property type="entry name" value="YajQ-like_sf"/>
</dbReference>
<dbReference type="AlphaFoldDB" id="A0A0M2Q2N2"/>
<dbReference type="Gene3D" id="3.30.70.860">
    <property type="match status" value="1"/>
</dbReference>
<dbReference type="SUPFAM" id="SSF89963">
    <property type="entry name" value="YajQ-like"/>
    <property type="match status" value="2"/>
</dbReference>
<evidence type="ECO:0000313" key="5">
    <source>
        <dbReference type="Proteomes" id="UP000034681"/>
    </source>
</evidence>
<dbReference type="RefSeq" id="WP_017714277.1">
    <property type="nucleotide sequence ID" value="NZ_KB235941.1"/>
</dbReference>
<dbReference type="CDD" id="cd11740">
    <property type="entry name" value="YajQ_like"/>
    <property type="match status" value="1"/>
</dbReference>
<protein>
    <recommendedName>
        <fullName evidence="3">Nucleotide-binding protein PROH_04270</fullName>
    </recommendedName>
</protein>
<dbReference type="InterPro" id="IPR035571">
    <property type="entry name" value="UPF0234-like_C"/>
</dbReference>
<dbReference type="Gene3D" id="3.30.70.990">
    <property type="entry name" value="YajQ-like, domain 2"/>
    <property type="match status" value="1"/>
</dbReference>
<dbReference type="NCBIfam" id="NF003819">
    <property type="entry name" value="PRK05412.1"/>
    <property type="match status" value="1"/>
</dbReference>
<proteinExistence type="inferred from homology"/>
<comment type="similarity">
    <text evidence="2 3">Belongs to the YajQ family.</text>
</comment>
<comment type="caution">
    <text evidence="4">The sequence shown here is derived from an EMBL/GenBank/DDBJ whole genome shotgun (WGS) entry which is preliminary data.</text>
</comment>
<gene>
    <name evidence="4" type="ORF">PROH_04270</name>
</gene>
<accession>A0A0M2Q2N2</accession>
<dbReference type="InterPro" id="IPR007551">
    <property type="entry name" value="YajQ/Smlt4090-like"/>
</dbReference>